<accession>A0A2P2PPC6</accession>
<sequence>MFGTRNTVSWYNNKINCGLQKQGQGLESTKEELLWRSRAIFWVYISSW</sequence>
<organism evidence="1">
    <name type="scientific">Rhizophora mucronata</name>
    <name type="common">Asiatic mangrove</name>
    <dbReference type="NCBI Taxonomy" id="61149"/>
    <lineage>
        <taxon>Eukaryota</taxon>
        <taxon>Viridiplantae</taxon>
        <taxon>Streptophyta</taxon>
        <taxon>Embryophyta</taxon>
        <taxon>Tracheophyta</taxon>
        <taxon>Spermatophyta</taxon>
        <taxon>Magnoliopsida</taxon>
        <taxon>eudicotyledons</taxon>
        <taxon>Gunneridae</taxon>
        <taxon>Pentapetalae</taxon>
        <taxon>rosids</taxon>
        <taxon>fabids</taxon>
        <taxon>Malpighiales</taxon>
        <taxon>Rhizophoraceae</taxon>
        <taxon>Rhizophora</taxon>
    </lineage>
</organism>
<dbReference type="EMBL" id="GGEC01075985">
    <property type="protein sequence ID" value="MBX56469.1"/>
    <property type="molecule type" value="Transcribed_RNA"/>
</dbReference>
<name>A0A2P2PPC6_RHIMU</name>
<dbReference type="AlphaFoldDB" id="A0A2P2PPC6"/>
<proteinExistence type="predicted"/>
<evidence type="ECO:0000313" key="1">
    <source>
        <dbReference type="EMBL" id="MBX56469.1"/>
    </source>
</evidence>
<reference evidence="1" key="1">
    <citation type="submission" date="2018-02" db="EMBL/GenBank/DDBJ databases">
        <title>Rhizophora mucronata_Transcriptome.</title>
        <authorList>
            <person name="Meera S.P."/>
            <person name="Sreeshan A."/>
            <person name="Augustine A."/>
        </authorList>
    </citation>
    <scope>NUCLEOTIDE SEQUENCE</scope>
    <source>
        <tissue evidence="1">Leaf</tissue>
    </source>
</reference>
<protein>
    <submittedName>
        <fullName evidence="1">Uncharacterized protein</fullName>
    </submittedName>
</protein>